<sequence length="77" mass="8826">EEVETIIQLLKKHGHYEDTLLILTTDHEYIWGSSGHPIALMMRVPGFPKGRIISERTWMLDVAPTIFNLLGIAIPDW</sequence>
<dbReference type="InterPro" id="IPR017850">
    <property type="entry name" value="Alkaline_phosphatase_core_sf"/>
</dbReference>
<dbReference type="EMBL" id="BARW01042012">
    <property type="protein sequence ID" value="GAJ19607.1"/>
    <property type="molecule type" value="Genomic_DNA"/>
</dbReference>
<organism evidence="1">
    <name type="scientific">marine sediment metagenome</name>
    <dbReference type="NCBI Taxonomy" id="412755"/>
    <lineage>
        <taxon>unclassified sequences</taxon>
        <taxon>metagenomes</taxon>
        <taxon>ecological metagenomes</taxon>
    </lineage>
</organism>
<name>X1VKF8_9ZZZZ</name>
<dbReference type="AlphaFoldDB" id="X1VKF8"/>
<gene>
    <name evidence="1" type="ORF">S12H4_62545</name>
</gene>
<accession>X1VKF8</accession>
<dbReference type="Gene3D" id="3.40.720.10">
    <property type="entry name" value="Alkaline Phosphatase, subunit A"/>
    <property type="match status" value="1"/>
</dbReference>
<comment type="caution">
    <text evidence="1">The sequence shown here is derived from an EMBL/GenBank/DDBJ whole genome shotgun (WGS) entry which is preliminary data.</text>
</comment>
<feature type="non-terminal residue" evidence="1">
    <location>
        <position position="77"/>
    </location>
</feature>
<proteinExistence type="predicted"/>
<reference evidence="1" key="1">
    <citation type="journal article" date="2014" name="Front. Microbiol.">
        <title>High frequency of phylogenetically diverse reductive dehalogenase-homologous genes in deep subseafloor sedimentary metagenomes.</title>
        <authorList>
            <person name="Kawai M."/>
            <person name="Futagami T."/>
            <person name="Toyoda A."/>
            <person name="Takaki Y."/>
            <person name="Nishi S."/>
            <person name="Hori S."/>
            <person name="Arai W."/>
            <person name="Tsubouchi T."/>
            <person name="Morono Y."/>
            <person name="Uchiyama I."/>
            <person name="Ito T."/>
            <person name="Fujiyama A."/>
            <person name="Inagaki F."/>
            <person name="Takami H."/>
        </authorList>
    </citation>
    <scope>NUCLEOTIDE SEQUENCE</scope>
    <source>
        <strain evidence="1">Expedition CK06-06</strain>
    </source>
</reference>
<protein>
    <submittedName>
        <fullName evidence="1">Uncharacterized protein</fullName>
    </submittedName>
</protein>
<evidence type="ECO:0000313" key="1">
    <source>
        <dbReference type="EMBL" id="GAJ19607.1"/>
    </source>
</evidence>
<dbReference type="SUPFAM" id="SSF53649">
    <property type="entry name" value="Alkaline phosphatase-like"/>
    <property type="match status" value="1"/>
</dbReference>
<feature type="non-terminal residue" evidence="1">
    <location>
        <position position="1"/>
    </location>
</feature>